<dbReference type="GO" id="GO:0008270">
    <property type="term" value="F:zinc ion binding"/>
    <property type="evidence" value="ECO:0007669"/>
    <property type="project" value="UniProtKB-KW"/>
</dbReference>
<dbReference type="CDD" id="cd10719">
    <property type="entry name" value="DnaJ_zf"/>
    <property type="match status" value="1"/>
</dbReference>
<dbReference type="InterPro" id="IPR036869">
    <property type="entry name" value="J_dom_sf"/>
</dbReference>
<dbReference type="InterPro" id="IPR036410">
    <property type="entry name" value="HSP_DnaJ_Cys-rich_dom_sf"/>
</dbReference>
<dbReference type="InterPro" id="IPR044713">
    <property type="entry name" value="DNJA1/2-like"/>
</dbReference>
<name>A0A9W6U769_9STRA</name>
<dbReference type="PANTHER" id="PTHR43888">
    <property type="entry name" value="DNAJ-LIKE-2, ISOFORM A-RELATED"/>
    <property type="match status" value="1"/>
</dbReference>
<dbReference type="InterPro" id="IPR001305">
    <property type="entry name" value="HSP_DnaJ_Cys-rich_dom"/>
</dbReference>
<keyword evidence="10" id="KW-1185">Reference proteome</keyword>
<dbReference type="PROSITE" id="PS00636">
    <property type="entry name" value="DNAJ_1"/>
    <property type="match status" value="1"/>
</dbReference>
<dbReference type="CDD" id="cd10747">
    <property type="entry name" value="DnaJ_C"/>
    <property type="match status" value="1"/>
</dbReference>
<evidence type="ECO:0000259" key="8">
    <source>
        <dbReference type="PROSITE" id="PS51188"/>
    </source>
</evidence>
<dbReference type="FunFam" id="2.60.260.20:FF:000013">
    <property type="entry name" value="DnaJ subfamily B member 11"/>
    <property type="match status" value="1"/>
</dbReference>
<proteinExistence type="predicted"/>
<dbReference type="PROSITE" id="PS50076">
    <property type="entry name" value="DNAJ_2"/>
    <property type="match status" value="1"/>
</dbReference>
<keyword evidence="5" id="KW-0143">Chaperone</keyword>
<dbReference type="AlphaFoldDB" id="A0A9W6U769"/>
<dbReference type="InterPro" id="IPR018253">
    <property type="entry name" value="DnaJ_domain_CS"/>
</dbReference>
<dbReference type="Proteomes" id="UP001165083">
    <property type="component" value="Unassembled WGS sequence"/>
</dbReference>
<evidence type="ECO:0000256" key="1">
    <source>
        <dbReference type="ARBA" id="ARBA00022723"/>
    </source>
</evidence>
<dbReference type="GO" id="GO:0006281">
    <property type="term" value="P:DNA repair"/>
    <property type="evidence" value="ECO:0007669"/>
    <property type="project" value="InterPro"/>
</dbReference>
<dbReference type="InterPro" id="IPR007581">
    <property type="entry name" value="Endonuclease-V"/>
</dbReference>
<keyword evidence="2" id="KW-0677">Repeat</keyword>
<dbReference type="GO" id="GO:0006457">
    <property type="term" value="P:protein folding"/>
    <property type="evidence" value="ECO:0007669"/>
    <property type="project" value="InterPro"/>
</dbReference>
<dbReference type="SUPFAM" id="SSF46565">
    <property type="entry name" value="Chaperone J-domain"/>
    <property type="match status" value="1"/>
</dbReference>
<dbReference type="SUPFAM" id="SSF57938">
    <property type="entry name" value="DnaJ/Hsp40 cysteine-rich domain"/>
    <property type="match status" value="1"/>
</dbReference>
<dbReference type="InterPro" id="IPR008971">
    <property type="entry name" value="HSP40/DnaJ_pept-bd"/>
</dbReference>
<dbReference type="Pfam" id="PF00226">
    <property type="entry name" value="DnaJ"/>
    <property type="match status" value="1"/>
</dbReference>
<feature type="domain" description="J" evidence="7">
    <location>
        <begin position="1"/>
        <end position="57"/>
    </location>
</feature>
<evidence type="ECO:0000313" key="9">
    <source>
        <dbReference type="EMBL" id="GMF27340.1"/>
    </source>
</evidence>
<feature type="zinc finger region" description="CR-type" evidence="6">
    <location>
        <begin position="104"/>
        <end position="186"/>
    </location>
</feature>
<feature type="domain" description="CR-type" evidence="8">
    <location>
        <begin position="104"/>
        <end position="186"/>
    </location>
</feature>
<dbReference type="EMBL" id="BSXW01000657">
    <property type="protein sequence ID" value="GMF27340.1"/>
    <property type="molecule type" value="Genomic_DNA"/>
</dbReference>
<dbReference type="PRINTS" id="PR00625">
    <property type="entry name" value="JDOMAIN"/>
</dbReference>
<reference evidence="9" key="1">
    <citation type="submission" date="2023-04" db="EMBL/GenBank/DDBJ databases">
        <title>Phytophthora lilii NBRC 32176.</title>
        <authorList>
            <person name="Ichikawa N."/>
            <person name="Sato H."/>
            <person name="Tonouchi N."/>
        </authorList>
    </citation>
    <scope>NUCLEOTIDE SEQUENCE</scope>
    <source>
        <strain evidence="9">NBRC 32176</strain>
    </source>
</reference>
<dbReference type="Gene3D" id="2.10.230.10">
    <property type="entry name" value="Heat shock protein DnaJ, cysteine-rich domain"/>
    <property type="match status" value="1"/>
</dbReference>
<evidence type="ECO:0000256" key="5">
    <source>
        <dbReference type="ARBA" id="ARBA00023186"/>
    </source>
</evidence>
<keyword evidence="3 6" id="KW-0863">Zinc-finger</keyword>
<dbReference type="Gene3D" id="3.30.2170.10">
    <property type="entry name" value="archaeoglobus fulgidus dsm 4304 superfamily"/>
    <property type="match status" value="1"/>
</dbReference>
<dbReference type="GO" id="GO:0004519">
    <property type="term" value="F:endonuclease activity"/>
    <property type="evidence" value="ECO:0007669"/>
    <property type="project" value="InterPro"/>
</dbReference>
<keyword evidence="4 6" id="KW-0862">Zinc</keyword>
<dbReference type="InterPro" id="IPR002939">
    <property type="entry name" value="DnaJ_C"/>
</dbReference>
<dbReference type="InterPro" id="IPR001623">
    <property type="entry name" value="DnaJ_domain"/>
</dbReference>
<dbReference type="GO" id="GO:0051082">
    <property type="term" value="F:unfolded protein binding"/>
    <property type="evidence" value="ECO:0007669"/>
    <property type="project" value="InterPro"/>
</dbReference>
<protein>
    <submittedName>
        <fullName evidence="9">Unnamed protein product</fullName>
    </submittedName>
</protein>
<evidence type="ECO:0000256" key="4">
    <source>
        <dbReference type="ARBA" id="ARBA00022833"/>
    </source>
</evidence>
<evidence type="ECO:0000256" key="2">
    <source>
        <dbReference type="ARBA" id="ARBA00022737"/>
    </source>
</evidence>
<dbReference type="SMART" id="SM00271">
    <property type="entry name" value="DnaJ"/>
    <property type="match status" value="1"/>
</dbReference>
<dbReference type="GO" id="GO:0030544">
    <property type="term" value="F:Hsp70 protein binding"/>
    <property type="evidence" value="ECO:0007669"/>
    <property type="project" value="InterPro"/>
</dbReference>
<dbReference type="SUPFAM" id="SSF49493">
    <property type="entry name" value="HSP40/DnaJ peptide-binding domain"/>
    <property type="match status" value="2"/>
</dbReference>
<dbReference type="Gene3D" id="2.60.260.20">
    <property type="entry name" value="Urease metallochaperone UreE, N-terminal domain"/>
    <property type="match status" value="2"/>
</dbReference>
<dbReference type="Pfam" id="PF01556">
    <property type="entry name" value="DnaJ_C"/>
    <property type="match status" value="1"/>
</dbReference>
<accession>A0A9W6U769</accession>
<dbReference type="FunFam" id="2.10.230.10:FF:000002">
    <property type="entry name" value="Molecular chaperone DnaJ"/>
    <property type="match status" value="1"/>
</dbReference>
<organism evidence="9 10">
    <name type="scientific">Phytophthora lilii</name>
    <dbReference type="NCBI Taxonomy" id="2077276"/>
    <lineage>
        <taxon>Eukaryota</taxon>
        <taxon>Sar</taxon>
        <taxon>Stramenopiles</taxon>
        <taxon>Oomycota</taxon>
        <taxon>Peronosporomycetes</taxon>
        <taxon>Peronosporales</taxon>
        <taxon>Peronosporaceae</taxon>
        <taxon>Phytophthora</taxon>
    </lineage>
</organism>
<keyword evidence="1 6" id="KW-0479">Metal-binding</keyword>
<dbReference type="Pfam" id="PF00684">
    <property type="entry name" value="DnaJ_CXXCXGXG"/>
    <property type="match status" value="1"/>
</dbReference>
<dbReference type="PROSITE" id="PS51188">
    <property type="entry name" value="ZF_CR"/>
    <property type="match status" value="1"/>
</dbReference>
<evidence type="ECO:0000313" key="10">
    <source>
        <dbReference type="Proteomes" id="UP001165083"/>
    </source>
</evidence>
<sequence>MEASEAQIKKAYRKLSLKYHPDKNKGDEEAENHFQEIARAYEVLSDPQKRQVYDLEGFEGLERDEQSSGRPSSPFDAFFGGGGKQRGPDAAVDMPVTLEELYNGAQKQAQFARNVICRKCRGTGAKGGKTTKCKTCGGSGHVLVEQKMGPGFTVQMQQPCPKCGGRGKTFKEPCPFCHGNKVVKEEKVLTAEIERGMPSTHQIVFERESEQRPGMVPGDVIFRLHQVPHDRFRRAGDDLHYDLTISLEEALLGYKKPMKHLDDRTVVLTNARVMTPFEVRTIQGEGMPVHNYPSQHGNLYVHHEIRFPKKLSTAQKELVKRLLPEDPVSAVEQLELKTQLIEEDVVQWQLGADAGGATPPANAKVLRRVAGVDISFLKGSNEHACASIVVLDFPSLTVLYEAFTYVSLPAPYIAGFLAFREVTALTKLYDDLRQRRPGALS</sequence>
<evidence type="ECO:0000259" key="7">
    <source>
        <dbReference type="PROSITE" id="PS50076"/>
    </source>
</evidence>
<dbReference type="CDD" id="cd06257">
    <property type="entry name" value="DnaJ"/>
    <property type="match status" value="1"/>
</dbReference>
<evidence type="ECO:0000256" key="3">
    <source>
        <dbReference type="ARBA" id="ARBA00022771"/>
    </source>
</evidence>
<dbReference type="OrthoDB" id="550424at2759"/>
<dbReference type="Gene3D" id="1.10.287.110">
    <property type="entry name" value="DnaJ domain"/>
    <property type="match status" value="1"/>
</dbReference>
<evidence type="ECO:0000256" key="6">
    <source>
        <dbReference type="PROSITE-ProRule" id="PRU00546"/>
    </source>
</evidence>
<comment type="caution">
    <text evidence="9">The sequence shown here is derived from an EMBL/GenBank/DDBJ whole genome shotgun (WGS) entry which is preliminary data.</text>
</comment>
<dbReference type="Pfam" id="PF04493">
    <property type="entry name" value="Endonuclease_5"/>
    <property type="match status" value="1"/>
</dbReference>
<gene>
    <name evidence="9" type="ORF">Plil01_001143700</name>
</gene>